<evidence type="ECO:0000313" key="1">
    <source>
        <dbReference type="EMBL" id="OGG64031.1"/>
    </source>
</evidence>
<proteinExistence type="predicted"/>
<dbReference type="Proteomes" id="UP000177232">
    <property type="component" value="Unassembled WGS sequence"/>
</dbReference>
<dbReference type="InterPro" id="IPR025009">
    <property type="entry name" value="DUF3977"/>
</dbReference>
<protein>
    <recommendedName>
        <fullName evidence="3">DUF3977 domain-containing protein</fullName>
    </recommendedName>
</protein>
<accession>A0A1F6DRI0</accession>
<dbReference type="EMBL" id="MFLJ01000037">
    <property type="protein sequence ID" value="OGG64031.1"/>
    <property type="molecule type" value="Genomic_DNA"/>
</dbReference>
<name>A0A1F6DRI0_9BACT</name>
<dbReference type="Pfam" id="PF13122">
    <property type="entry name" value="DUF3977"/>
    <property type="match status" value="1"/>
</dbReference>
<comment type="caution">
    <text evidence="1">The sequence shown here is derived from an EMBL/GenBank/DDBJ whole genome shotgun (WGS) entry which is preliminary data.</text>
</comment>
<gene>
    <name evidence="1" type="ORF">A3C94_01735</name>
</gene>
<reference evidence="1 2" key="1">
    <citation type="journal article" date="2016" name="Nat. Commun.">
        <title>Thousands of microbial genomes shed light on interconnected biogeochemical processes in an aquifer system.</title>
        <authorList>
            <person name="Anantharaman K."/>
            <person name="Brown C.T."/>
            <person name="Hug L.A."/>
            <person name="Sharon I."/>
            <person name="Castelle C.J."/>
            <person name="Probst A.J."/>
            <person name="Thomas B.C."/>
            <person name="Singh A."/>
            <person name="Wilkins M.J."/>
            <person name="Karaoz U."/>
            <person name="Brodie E.L."/>
            <person name="Williams K.H."/>
            <person name="Hubbard S.S."/>
            <person name="Banfield J.F."/>
        </authorList>
    </citation>
    <scope>NUCLEOTIDE SEQUENCE [LARGE SCALE GENOMIC DNA]</scope>
</reference>
<organism evidence="1 2">
    <name type="scientific">Candidatus Kaiserbacteria bacterium RIFCSPHIGHO2_02_FULL_55_17</name>
    <dbReference type="NCBI Taxonomy" id="1798496"/>
    <lineage>
        <taxon>Bacteria</taxon>
        <taxon>Candidatus Kaiseribacteriota</taxon>
    </lineage>
</organism>
<sequence>MKKVFAEIGLGNGTFLSTEFEEGDNEYRVQKFVIPNKIQGCYFRIWIFKNVFILSTNEGFKINKKDRNKLKILFGISGKNH</sequence>
<evidence type="ECO:0008006" key="3">
    <source>
        <dbReference type="Google" id="ProtNLM"/>
    </source>
</evidence>
<evidence type="ECO:0000313" key="2">
    <source>
        <dbReference type="Proteomes" id="UP000177232"/>
    </source>
</evidence>
<dbReference type="AlphaFoldDB" id="A0A1F6DRI0"/>